<proteinExistence type="predicted"/>
<dbReference type="InterPro" id="IPR029060">
    <property type="entry name" value="PIN-like_dom_sf"/>
</dbReference>
<dbReference type="GO" id="GO:0003677">
    <property type="term" value="F:DNA binding"/>
    <property type="evidence" value="ECO:0007669"/>
    <property type="project" value="UniProtKB-KW"/>
</dbReference>
<sequence>MSRASREAIADTSFLVDWAKYSKRDVLLRLFEVVHVPESVLRELKLPPAIDWVADCLASDAFALFTETSDLEEEARRLMAMSRGKPLKRIDYPEAVCLAAGLKYGYVVLTENGGAYFAPRVLGINVTVWRAFEVIVEAWRRGLVENLAVELERYEGETFHLFRRRDWEYVWRLTRS</sequence>
<dbReference type="AlphaFoldDB" id="A0A7C3SL30"/>
<dbReference type="SUPFAM" id="SSF88723">
    <property type="entry name" value="PIN domain-like"/>
    <property type="match status" value="1"/>
</dbReference>
<protein>
    <submittedName>
        <fullName evidence="1">DNA-binding protein</fullName>
    </submittedName>
</protein>
<dbReference type="EMBL" id="DTIB01000068">
    <property type="protein sequence ID" value="HGB24994.1"/>
    <property type="molecule type" value="Genomic_DNA"/>
</dbReference>
<comment type="caution">
    <text evidence="1">The sequence shown here is derived from an EMBL/GenBank/DDBJ whole genome shotgun (WGS) entry which is preliminary data.</text>
</comment>
<reference evidence="1" key="1">
    <citation type="journal article" date="2020" name="mSystems">
        <title>Genome- and Community-Level Interaction Insights into Carbon Utilization and Element Cycling Functions of Hydrothermarchaeota in Hydrothermal Sediment.</title>
        <authorList>
            <person name="Zhou Z."/>
            <person name="Liu Y."/>
            <person name="Xu W."/>
            <person name="Pan J."/>
            <person name="Luo Z.H."/>
            <person name="Li M."/>
        </authorList>
    </citation>
    <scope>NUCLEOTIDE SEQUENCE [LARGE SCALE GENOMIC DNA]</scope>
    <source>
        <strain evidence="1">SpSt-8</strain>
    </source>
</reference>
<keyword evidence="1" id="KW-0238">DNA-binding</keyword>
<accession>A0A7C3SL30</accession>
<evidence type="ECO:0000313" key="1">
    <source>
        <dbReference type="EMBL" id="HGB24994.1"/>
    </source>
</evidence>
<gene>
    <name evidence="1" type="ORF">ENV88_02920</name>
</gene>
<name>A0A7C3SL30_THEPE</name>
<organism evidence="1">
    <name type="scientific">Thermofilum pendens</name>
    <dbReference type="NCBI Taxonomy" id="2269"/>
    <lineage>
        <taxon>Archaea</taxon>
        <taxon>Thermoproteota</taxon>
        <taxon>Thermoprotei</taxon>
        <taxon>Thermofilales</taxon>
        <taxon>Thermofilaceae</taxon>
        <taxon>Thermofilum</taxon>
    </lineage>
</organism>